<dbReference type="SUPFAM" id="SSF46689">
    <property type="entry name" value="Homeodomain-like"/>
    <property type="match status" value="1"/>
</dbReference>
<protein>
    <submittedName>
        <fullName evidence="1">TetR family transcriptional regulator</fullName>
    </submittedName>
</protein>
<dbReference type="RefSeq" id="WP_133064607.1">
    <property type="nucleotide sequence ID" value="NZ_MVOG01000010.1"/>
</dbReference>
<dbReference type="Proteomes" id="UP000217986">
    <property type="component" value="Unassembled WGS sequence"/>
</dbReference>
<dbReference type="Gene3D" id="1.10.357.10">
    <property type="entry name" value="Tetracycline Repressor, domain 2"/>
    <property type="match status" value="1"/>
</dbReference>
<name>A0A2A2EKP1_9BIFI</name>
<organism evidence="1 2">
    <name type="scientific">Bifidobacterium italicum</name>
    <dbReference type="NCBI Taxonomy" id="1960968"/>
    <lineage>
        <taxon>Bacteria</taxon>
        <taxon>Bacillati</taxon>
        <taxon>Actinomycetota</taxon>
        <taxon>Actinomycetes</taxon>
        <taxon>Bifidobacteriales</taxon>
        <taxon>Bifidobacteriaceae</taxon>
        <taxon>Bifidobacterium</taxon>
    </lineage>
</organism>
<accession>A0A2A2EKP1</accession>
<gene>
    <name evidence="1" type="ORF">B1400_0756</name>
</gene>
<reference evidence="1 2" key="1">
    <citation type="journal article" date="2017" name="ISME J.">
        <title>Unveiling bifidobacterial biogeography across the mammalian branch of the tree of life.</title>
        <authorList>
            <person name="Milani C."/>
            <person name="Mangifesta M."/>
            <person name="Mancabelli L."/>
            <person name="Lugli G.A."/>
            <person name="James K."/>
            <person name="Duranti S."/>
            <person name="Turroni F."/>
            <person name="Ferrario C."/>
            <person name="Ossiprandi M.C."/>
            <person name="van Sinderen D."/>
            <person name="Ventura M."/>
        </authorList>
    </citation>
    <scope>NUCLEOTIDE SEQUENCE [LARGE SCALE GENOMIC DNA]</scope>
    <source>
        <strain evidence="1 2">70</strain>
    </source>
</reference>
<evidence type="ECO:0000313" key="1">
    <source>
        <dbReference type="EMBL" id="PAU69557.1"/>
    </source>
</evidence>
<proteinExistence type="predicted"/>
<dbReference type="OrthoDB" id="9810250at2"/>
<sequence length="205" mass="22378">MGRPRKDSAEQPVSERLERAMLRRMFDEPVAAITVRALIADAHCNRSTFYYHFNGVDEIADAAVERAIPYELPLAIASMMVAYTDASPSPQRFDELLHDHATVVPEQVDTLCLLLNGPNSALAERKVRDALSEVYPSIVAALPGDDGRDELALRVIFTYASSAILGLMAYRGSIGLGVPVERMIGAVAPEVPQALIACIRRAMRG</sequence>
<dbReference type="EMBL" id="MVOG01000010">
    <property type="protein sequence ID" value="PAU69557.1"/>
    <property type="molecule type" value="Genomic_DNA"/>
</dbReference>
<dbReference type="AlphaFoldDB" id="A0A2A2EKP1"/>
<keyword evidence="2" id="KW-1185">Reference proteome</keyword>
<dbReference type="InterPro" id="IPR009057">
    <property type="entry name" value="Homeodomain-like_sf"/>
</dbReference>
<comment type="caution">
    <text evidence="1">The sequence shown here is derived from an EMBL/GenBank/DDBJ whole genome shotgun (WGS) entry which is preliminary data.</text>
</comment>
<evidence type="ECO:0000313" key="2">
    <source>
        <dbReference type="Proteomes" id="UP000217986"/>
    </source>
</evidence>